<dbReference type="PANTHER" id="PTHR44757:SF2">
    <property type="entry name" value="BIOFILM ARCHITECTURE MAINTENANCE PROTEIN MBAA"/>
    <property type="match status" value="1"/>
</dbReference>
<dbReference type="PROSITE" id="PS50883">
    <property type="entry name" value="EAL"/>
    <property type="match status" value="1"/>
</dbReference>
<dbReference type="Pfam" id="PF00563">
    <property type="entry name" value="EAL"/>
    <property type="match status" value="1"/>
</dbReference>
<sequence>MKQKYMQISLGKEIRARAKRDLFYICTIVLILSCISLIAKVDLFEQLYFFSRQHELWEMDEITLIVFWFGLGGIFYAYRRMQDLRDLLHEVSDKAFFDQVSQLPNRAYSLECLTQMIHRAERLECQVAVIFIDLNNFKMVNDTYGHAKGDLLLQVFGERLRYTIRKSDIVGRLGGDEYLVLLELKDEDELAPVLERIKSLQEESYRLDENDLALRFSAGVAIYPHDGYTAADLLKASDIAMYHSKVTKRGQIELYTSGMAEILYARYQLESDLKTALQNKTFHMAYQPQLSLKNEQIIGYEALIRWELKGKLIPTAQLIQIAEDTGHIEEIGLWALYQALEDAQSFLQADQRLGVNITSRHFWMSDFVSQIQRALSAHEFPPHRLVLELTESALVCDIFDDIREKLTELRALGVHIAIDDFGIGYSCLGRLKDLPISCLKIDQIFTRALVDSERDRYVISTLIHMAKHLNLSILAEGVESKEQLALLHQIGCHMAQGYYIGKPASLATLVERMKSSSGL</sequence>
<feature type="domain" description="GGDEF" evidence="3">
    <location>
        <begin position="125"/>
        <end position="257"/>
    </location>
</feature>
<evidence type="ECO:0000259" key="3">
    <source>
        <dbReference type="PROSITE" id="PS50887"/>
    </source>
</evidence>
<dbReference type="NCBIfam" id="TIGR00254">
    <property type="entry name" value="GGDEF"/>
    <property type="match status" value="1"/>
</dbReference>
<keyword evidence="1" id="KW-0472">Membrane</keyword>
<evidence type="ECO:0000313" key="5">
    <source>
        <dbReference type="Proteomes" id="UP000184774"/>
    </source>
</evidence>
<dbReference type="SMART" id="SM00052">
    <property type="entry name" value="EAL"/>
    <property type="match status" value="1"/>
</dbReference>
<dbReference type="InterPro" id="IPR052155">
    <property type="entry name" value="Biofilm_reg_signaling"/>
</dbReference>
<dbReference type="InterPro" id="IPR029787">
    <property type="entry name" value="Nucleotide_cyclase"/>
</dbReference>
<dbReference type="SMART" id="SM00267">
    <property type="entry name" value="GGDEF"/>
    <property type="match status" value="1"/>
</dbReference>
<dbReference type="InterPro" id="IPR000160">
    <property type="entry name" value="GGDEF_dom"/>
</dbReference>
<feature type="transmembrane region" description="Helical" evidence="1">
    <location>
        <begin position="21"/>
        <end position="41"/>
    </location>
</feature>
<dbReference type="EMBL" id="FSSB01000016">
    <property type="protein sequence ID" value="SIO94572.1"/>
    <property type="molecule type" value="Genomic_DNA"/>
</dbReference>
<name>A0A1N6M568_9VIBR</name>
<dbReference type="CDD" id="cd01949">
    <property type="entry name" value="GGDEF"/>
    <property type="match status" value="1"/>
</dbReference>
<dbReference type="AlphaFoldDB" id="A0A1N6M568"/>
<dbReference type="PROSITE" id="PS50887">
    <property type="entry name" value="GGDEF"/>
    <property type="match status" value="1"/>
</dbReference>
<evidence type="ECO:0000313" key="4">
    <source>
        <dbReference type="EMBL" id="SIO94572.1"/>
    </source>
</evidence>
<keyword evidence="1" id="KW-0812">Transmembrane</keyword>
<dbReference type="CDD" id="cd01948">
    <property type="entry name" value="EAL"/>
    <property type="match status" value="1"/>
</dbReference>
<reference evidence="4 5" key="1">
    <citation type="submission" date="2016-12" db="EMBL/GenBank/DDBJ databases">
        <authorList>
            <person name="Song W.-J."/>
            <person name="Kurnit D.M."/>
        </authorList>
    </citation>
    <scope>NUCLEOTIDE SEQUENCE [LARGE SCALE GENOMIC DNA]</scope>
    <source>
        <strain evidence="4 5">CECT 9026</strain>
    </source>
</reference>
<dbReference type="InterPro" id="IPR001633">
    <property type="entry name" value="EAL_dom"/>
</dbReference>
<proteinExistence type="predicted"/>
<dbReference type="SUPFAM" id="SSF141868">
    <property type="entry name" value="EAL domain-like"/>
    <property type="match status" value="1"/>
</dbReference>
<dbReference type="InterPro" id="IPR035919">
    <property type="entry name" value="EAL_sf"/>
</dbReference>
<dbReference type="Gene3D" id="3.30.70.270">
    <property type="match status" value="1"/>
</dbReference>
<gene>
    <name evidence="4" type="primary">cph2_7</name>
    <name evidence="4" type="ORF">VSP9026_02297</name>
</gene>
<dbReference type="RefSeq" id="WP_074373114.1">
    <property type="nucleotide sequence ID" value="NZ_AP024907.1"/>
</dbReference>
<dbReference type="PROSITE" id="PS51257">
    <property type="entry name" value="PROKAR_LIPOPROTEIN"/>
    <property type="match status" value="1"/>
</dbReference>
<feature type="transmembrane region" description="Helical" evidence="1">
    <location>
        <begin position="61"/>
        <end position="78"/>
    </location>
</feature>
<feature type="domain" description="EAL" evidence="2">
    <location>
        <begin position="266"/>
        <end position="517"/>
    </location>
</feature>
<evidence type="ECO:0000259" key="2">
    <source>
        <dbReference type="PROSITE" id="PS50883"/>
    </source>
</evidence>
<organism evidence="4 5">
    <name type="scientific">Vibrio spartinae</name>
    <dbReference type="NCBI Taxonomy" id="1918945"/>
    <lineage>
        <taxon>Bacteria</taxon>
        <taxon>Pseudomonadati</taxon>
        <taxon>Pseudomonadota</taxon>
        <taxon>Gammaproteobacteria</taxon>
        <taxon>Vibrionales</taxon>
        <taxon>Vibrionaceae</taxon>
        <taxon>Vibrio</taxon>
    </lineage>
</organism>
<dbReference type="SUPFAM" id="SSF55073">
    <property type="entry name" value="Nucleotide cyclase"/>
    <property type="match status" value="1"/>
</dbReference>
<dbReference type="PANTHER" id="PTHR44757">
    <property type="entry name" value="DIGUANYLATE CYCLASE DGCP"/>
    <property type="match status" value="1"/>
</dbReference>
<dbReference type="Pfam" id="PF00990">
    <property type="entry name" value="GGDEF"/>
    <property type="match status" value="1"/>
</dbReference>
<dbReference type="Proteomes" id="UP000184774">
    <property type="component" value="Unassembled WGS sequence"/>
</dbReference>
<accession>A0A1N6M568</accession>
<protein>
    <submittedName>
        <fullName evidence="4">Phytochrome-like protein cph2</fullName>
    </submittedName>
</protein>
<dbReference type="InterPro" id="IPR043128">
    <property type="entry name" value="Rev_trsase/Diguanyl_cyclase"/>
</dbReference>
<dbReference type="Gene3D" id="3.20.20.450">
    <property type="entry name" value="EAL domain"/>
    <property type="match status" value="1"/>
</dbReference>
<evidence type="ECO:0000256" key="1">
    <source>
        <dbReference type="SAM" id="Phobius"/>
    </source>
</evidence>
<keyword evidence="1" id="KW-1133">Transmembrane helix</keyword>
<dbReference type="OrthoDB" id="1316910at2"/>